<protein>
    <submittedName>
        <fullName evidence="2">Uncharacterized protein</fullName>
    </submittedName>
</protein>
<accession>A0ABD0S0T5</accession>
<feature type="non-terminal residue" evidence="2">
    <location>
        <position position="1"/>
    </location>
</feature>
<gene>
    <name evidence="2" type="ORF">M9458_002423</name>
</gene>
<dbReference type="Proteomes" id="UP001529510">
    <property type="component" value="Unassembled WGS sequence"/>
</dbReference>
<feature type="non-terminal residue" evidence="2">
    <location>
        <position position="63"/>
    </location>
</feature>
<dbReference type="AlphaFoldDB" id="A0ABD0S0T5"/>
<feature type="region of interest" description="Disordered" evidence="1">
    <location>
        <begin position="1"/>
        <end position="27"/>
    </location>
</feature>
<reference evidence="2 3" key="1">
    <citation type="submission" date="2024-05" db="EMBL/GenBank/DDBJ databases">
        <title>Genome sequencing and assembly of Indian major carp, Cirrhinus mrigala (Hamilton, 1822).</title>
        <authorList>
            <person name="Mohindra V."/>
            <person name="Chowdhury L.M."/>
            <person name="Lal K."/>
            <person name="Jena J.K."/>
        </authorList>
    </citation>
    <scope>NUCLEOTIDE SEQUENCE [LARGE SCALE GENOMIC DNA]</scope>
    <source>
        <strain evidence="2">CM1030</strain>
        <tissue evidence="2">Blood</tissue>
    </source>
</reference>
<evidence type="ECO:0000313" key="3">
    <source>
        <dbReference type="Proteomes" id="UP001529510"/>
    </source>
</evidence>
<sequence>KWEVVSDHEVVRSQDSSEHKENHKAAPVEIRRQGTEPSRRILIDMETGMPKEKLSELNRRVSG</sequence>
<evidence type="ECO:0000256" key="1">
    <source>
        <dbReference type="SAM" id="MobiDB-lite"/>
    </source>
</evidence>
<dbReference type="EMBL" id="JAMKFB020000001">
    <property type="protein sequence ID" value="KAL0204405.1"/>
    <property type="molecule type" value="Genomic_DNA"/>
</dbReference>
<organism evidence="2 3">
    <name type="scientific">Cirrhinus mrigala</name>
    <name type="common">Mrigala</name>
    <dbReference type="NCBI Taxonomy" id="683832"/>
    <lineage>
        <taxon>Eukaryota</taxon>
        <taxon>Metazoa</taxon>
        <taxon>Chordata</taxon>
        <taxon>Craniata</taxon>
        <taxon>Vertebrata</taxon>
        <taxon>Euteleostomi</taxon>
        <taxon>Actinopterygii</taxon>
        <taxon>Neopterygii</taxon>
        <taxon>Teleostei</taxon>
        <taxon>Ostariophysi</taxon>
        <taxon>Cypriniformes</taxon>
        <taxon>Cyprinidae</taxon>
        <taxon>Labeoninae</taxon>
        <taxon>Labeonini</taxon>
        <taxon>Cirrhinus</taxon>
    </lineage>
</organism>
<keyword evidence="3" id="KW-1185">Reference proteome</keyword>
<evidence type="ECO:0000313" key="2">
    <source>
        <dbReference type="EMBL" id="KAL0204405.1"/>
    </source>
</evidence>
<comment type="caution">
    <text evidence="2">The sequence shown here is derived from an EMBL/GenBank/DDBJ whole genome shotgun (WGS) entry which is preliminary data.</text>
</comment>
<proteinExistence type="predicted"/>
<name>A0ABD0S0T5_CIRMR</name>